<dbReference type="PANTHER" id="PTHR17920:SF3">
    <property type="entry name" value="TRANSMEMBRANE AND COILED-COIL DOMAIN-CONTAINING PROTEIN 4"/>
    <property type="match status" value="1"/>
</dbReference>
<comment type="similarity">
    <text evidence="2">Belongs to the TMCO4 family.</text>
</comment>
<organism evidence="8 9">
    <name type="scientific">Tilletiopsis washingtonensis</name>
    <dbReference type="NCBI Taxonomy" id="58919"/>
    <lineage>
        <taxon>Eukaryota</taxon>
        <taxon>Fungi</taxon>
        <taxon>Dikarya</taxon>
        <taxon>Basidiomycota</taxon>
        <taxon>Ustilaginomycotina</taxon>
        <taxon>Exobasidiomycetes</taxon>
        <taxon>Entylomatales</taxon>
        <taxon>Entylomatales incertae sedis</taxon>
        <taxon>Tilletiopsis</taxon>
    </lineage>
</organism>
<dbReference type="InterPro" id="IPR029058">
    <property type="entry name" value="AB_hydrolase_fold"/>
</dbReference>
<feature type="compositionally biased region" description="Acidic residues" evidence="6">
    <location>
        <begin position="1249"/>
        <end position="1258"/>
    </location>
</feature>
<dbReference type="InterPro" id="IPR007941">
    <property type="entry name" value="DUF726"/>
</dbReference>
<evidence type="ECO:0000256" key="7">
    <source>
        <dbReference type="SAM" id="Phobius"/>
    </source>
</evidence>
<feature type="compositionally biased region" description="Basic residues" evidence="6">
    <location>
        <begin position="43"/>
        <end position="58"/>
    </location>
</feature>
<comment type="subcellular location">
    <subcellularLocation>
        <location evidence="1">Membrane</location>
        <topology evidence="1">Multi-pass membrane protein</topology>
    </subcellularLocation>
</comment>
<gene>
    <name evidence="8" type="ORF">FA09DRAFT_327521</name>
</gene>
<dbReference type="SUPFAM" id="SSF158682">
    <property type="entry name" value="TerB-like"/>
    <property type="match status" value="1"/>
</dbReference>
<feature type="compositionally biased region" description="Low complexity" evidence="6">
    <location>
        <begin position="1317"/>
        <end position="1345"/>
    </location>
</feature>
<feature type="compositionally biased region" description="Acidic residues" evidence="6">
    <location>
        <begin position="131"/>
        <end position="141"/>
    </location>
</feature>
<evidence type="ECO:0000313" key="8">
    <source>
        <dbReference type="EMBL" id="PWO00795.1"/>
    </source>
</evidence>
<feature type="compositionally biased region" description="Basic and acidic residues" evidence="6">
    <location>
        <begin position="469"/>
        <end position="482"/>
    </location>
</feature>
<keyword evidence="5 7" id="KW-0472">Membrane</keyword>
<feature type="region of interest" description="Disordered" evidence="6">
    <location>
        <begin position="100"/>
        <end position="152"/>
    </location>
</feature>
<protein>
    <submittedName>
        <fullName evidence="8">DUF726-domain-containing protein</fullName>
    </submittedName>
</protein>
<feature type="compositionally biased region" description="Acidic residues" evidence="6">
    <location>
        <begin position="408"/>
        <end position="429"/>
    </location>
</feature>
<keyword evidence="3 7" id="KW-0812">Transmembrane</keyword>
<feature type="transmembrane region" description="Helical" evidence="7">
    <location>
        <begin position="774"/>
        <end position="793"/>
    </location>
</feature>
<sequence>MSMMQSFFDDDEWQEMPVVRDLSTSDSSSDDDAGYGAPGASSARRRRQKSSGHGRKRSVQASGAAGISGMGPGGAQGNATGQSLNVDDARGYNWRVSPAEAAARAAAQNRILDDDDDDGGGKKGKKKAGSDDSDSSEDEDEGASKGYTQLRLDDDVEGEELHAATEYLFGGPAAGNRAADDGLYEPTAGSGATPLSQLATTKQLLSEGQKIAYVGLVSLVAKELVRRLARVPGKEMQPSVASAEEWCTRVMARLYQHMDIEVSEQNMIESLAHHGVLSTDLAPSLVTTKSVDNPDFDPEAEAEREEELERQRLKAEALRIEEAEAEKKKTSSSTPAAESPAEEAPEADTAAEEVAQKVSDVALEEDAVPEGDGDLGGGGDDDSAGDIGASLEEDEAPPPPYQRKAQPVEDDADDGDIGAALDDDDEDGDIGGSATKVVESKQLSTPVPSKAELSPTTPKASLAALPDESEAKDGDDSAEKPPLETNGAPLDPNTAAQLAEGNAGQALGLTAAPQAIDTLPSALEGVTTELSSADKHITLDLRWTVLCDLFLVLTADSVYDARSRVLLEEVAEQLGLSWMDVTKFEKRVTDALEIEEGVAGSLRGKKAVRKRAEMARKRRMVMMGLATVGGGIVIGLSAGLLAPVIGAGLGAALGTIGIGGTTTFLGGVGGAAIITSTATAGGMAIGGRGMSRRTRSVRTFEFRPIHNNKRVNCIVTMGGFMNGAQDDPRLPFSVIDSIMGDVFSVLWEPDMMQEMGDAIYLLYSETMIQGLQQVLAATIAGGLVGALAWPLWLTKLGLFIDNPWSNALDRSWSAGLILADVLSRRQLGVRPVTLVGFSLGARSIFYALQELAKNKKFGIVQNVYLIGAPVTATDAAWREARSVVSGRFVNAFSSTDWILGYLFRATTGGLRSIAGLHPVERVPDLENIDVTNTVPGHLQYRAFMPLVLDQLGFRTTADYFDEPEDMANIPEREIVREAEALAAQEEQLQLKTVKTKTGGFGKIFRRKGSKDPASSSTSGTSSPVPGYQASATAAGGTAGAAGAYEYDEDEDDLPPREASTPPRAAEPEPAAAAAAPPSLKLDVKPMNPALESARAADNLTAGQAPTPEAERPPFTAVHFDTEAILAELKASGVEVRELESSLPPLVTQAMRSEPERPKAQPAAPSAATTRFDAKHAPAASAVSQPQPPPLDTHSRESSRSSLPTRPPAAPAPYARSFNQSPFSQLPPPAPPALPLDDGMGGVSLSFAENYDDDEDEAVPESSAPAPPLAAPSLEAAKGYGLSSDAAAELARRFQGGAAASSNTAAPIPVDDGWGHDAASSSQTSSRAASPPRVKPLAALPADAPDWSSAEQAGGDTSFDSTESESSIAAPPRSLSFGRLATEDPSDATGTPSFTPLNPPANAWSSGADNPWG</sequence>
<keyword evidence="9" id="KW-1185">Reference proteome</keyword>
<feature type="region of interest" description="Disordered" evidence="6">
    <location>
        <begin position="1133"/>
        <end position="1271"/>
    </location>
</feature>
<evidence type="ECO:0000313" key="9">
    <source>
        <dbReference type="Proteomes" id="UP000245946"/>
    </source>
</evidence>
<dbReference type="PANTHER" id="PTHR17920">
    <property type="entry name" value="TRANSMEMBRANE AND COILED-COIL DOMAIN-CONTAINING PROTEIN 4 TMCO4"/>
    <property type="match status" value="1"/>
</dbReference>
<feature type="compositionally biased region" description="Polar residues" evidence="6">
    <location>
        <begin position="1402"/>
        <end position="1412"/>
    </location>
</feature>
<evidence type="ECO:0000256" key="5">
    <source>
        <dbReference type="ARBA" id="ARBA00023136"/>
    </source>
</evidence>
<feature type="region of interest" description="Disordered" evidence="6">
    <location>
        <begin position="1295"/>
        <end position="1412"/>
    </location>
</feature>
<dbReference type="GeneID" id="37268976"/>
<feature type="compositionally biased region" description="Acidic residues" evidence="6">
    <location>
        <begin position="294"/>
        <end position="306"/>
    </location>
</feature>
<dbReference type="InterPro" id="IPR029024">
    <property type="entry name" value="TerB-like"/>
</dbReference>
<feature type="region of interest" description="Disordered" evidence="6">
    <location>
        <begin position="1001"/>
        <end position="1034"/>
    </location>
</feature>
<dbReference type="EMBL" id="KZ819284">
    <property type="protein sequence ID" value="PWO00795.1"/>
    <property type="molecule type" value="Genomic_DNA"/>
</dbReference>
<evidence type="ECO:0000256" key="2">
    <source>
        <dbReference type="ARBA" id="ARBA00009824"/>
    </source>
</evidence>
<keyword evidence="4 7" id="KW-1133">Transmembrane helix</keyword>
<feature type="region of interest" description="Disordered" evidence="6">
    <location>
        <begin position="288"/>
        <end position="495"/>
    </location>
</feature>
<feature type="compositionally biased region" description="Pro residues" evidence="6">
    <location>
        <begin position="1224"/>
        <end position="1233"/>
    </location>
</feature>
<dbReference type="Proteomes" id="UP000245946">
    <property type="component" value="Unassembled WGS sequence"/>
</dbReference>
<feature type="compositionally biased region" description="Low complexity" evidence="6">
    <location>
        <begin position="1056"/>
        <end position="1078"/>
    </location>
</feature>
<proteinExistence type="inferred from homology"/>
<accession>A0A316ZIE8</accession>
<feature type="transmembrane region" description="Helical" evidence="7">
    <location>
        <begin position="620"/>
        <end position="644"/>
    </location>
</feature>
<evidence type="ECO:0000256" key="6">
    <source>
        <dbReference type="SAM" id="MobiDB-lite"/>
    </source>
</evidence>
<feature type="compositionally biased region" description="Basic and acidic residues" evidence="6">
    <location>
        <begin position="307"/>
        <end position="329"/>
    </location>
</feature>
<dbReference type="GO" id="GO:0016020">
    <property type="term" value="C:membrane"/>
    <property type="evidence" value="ECO:0007669"/>
    <property type="project" value="UniProtKB-SubCell"/>
</dbReference>
<feature type="compositionally biased region" description="Gly residues" evidence="6">
    <location>
        <begin position="66"/>
        <end position="76"/>
    </location>
</feature>
<dbReference type="RefSeq" id="XP_025601073.1">
    <property type="nucleotide sequence ID" value="XM_025741432.1"/>
</dbReference>
<feature type="compositionally biased region" description="Acidic residues" evidence="6">
    <location>
        <begin position="362"/>
        <end position="384"/>
    </location>
</feature>
<feature type="compositionally biased region" description="Acidic residues" evidence="6">
    <location>
        <begin position="340"/>
        <end position="351"/>
    </location>
</feature>
<dbReference type="Pfam" id="PF05277">
    <property type="entry name" value="DUF726"/>
    <property type="match status" value="1"/>
</dbReference>
<evidence type="ECO:0000256" key="3">
    <source>
        <dbReference type="ARBA" id="ARBA00022692"/>
    </source>
</evidence>
<reference evidence="8 9" key="1">
    <citation type="journal article" date="2018" name="Mol. Biol. Evol.">
        <title>Broad Genomic Sampling Reveals a Smut Pathogenic Ancestry of the Fungal Clade Ustilaginomycotina.</title>
        <authorList>
            <person name="Kijpornyongpan T."/>
            <person name="Mondo S.J."/>
            <person name="Barry K."/>
            <person name="Sandor L."/>
            <person name="Lee J."/>
            <person name="Lipzen A."/>
            <person name="Pangilinan J."/>
            <person name="LaButti K."/>
            <person name="Hainaut M."/>
            <person name="Henrissat B."/>
            <person name="Grigoriev I.V."/>
            <person name="Spatafora J.W."/>
            <person name="Aime M.C."/>
        </authorList>
    </citation>
    <scope>NUCLEOTIDE SEQUENCE [LARGE SCALE GENOMIC DNA]</scope>
    <source>
        <strain evidence="8 9">MCA 4186</strain>
    </source>
</reference>
<dbReference type="OrthoDB" id="277931at2759"/>
<feature type="transmembrane region" description="Helical" evidence="7">
    <location>
        <begin position="664"/>
        <end position="685"/>
    </location>
</feature>
<feature type="compositionally biased region" description="Low complexity" evidence="6">
    <location>
        <begin position="1011"/>
        <end position="1023"/>
    </location>
</feature>
<feature type="compositionally biased region" description="Low complexity" evidence="6">
    <location>
        <begin position="1355"/>
        <end position="1366"/>
    </location>
</feature>
<evidence type="ECO:0000256" key="1">
    <source>
        <dbReference type="ARBA" id="ARBA00004141"/>
    </source>
</evidence>
<feature type="region of interest" description="Disordered" evidence="6">
    <location>
        <begin position="1047"/>
        <end position="1114"/>
    </location>
</feature>
<evidence type="ECO:0000256" key="4">
    <source>
        <dbReference type="ARBA" id="ARBA00022989"/>
    </source>
</evidence>
<feature type="region of interest" description="Disordered" evidence="6">
    <location>
        <begin position="1"/>
        <end position="85"/>
    </location>
</feature>
<name>A0A316ZIE8_9BASI</name>
<dbReference type="SUPFAM" id="SSF53474">
    <property type="entry name" value="alpha/beta-Hydrolases"/>
    <property type="match status" value="1"/>
</dbReference>